<keyword evidence="1 3" id="KW-0413">Isomerase</keyword>
<dbReference type="PIRSF" id="PIRSF037799">
    <property type="entry name" value="Tautomer_YdcE_prd"/>
    <property type="match status" value="1"/>
</dbReference>
<protein>
    <submittedName>
        <fullName evidence="3">4-oxalocrotonate tautomerase</fullName>
        <ecNumber evidence="3">5.3.2.6</ecNumber>
    </submittedName>
</protein>
<evidence type="ECO:0000256" key="1">
    <source>
        <dbReference type="ARBA" id="ARBA00023235"/>
    </source>
</evidence>
<reference evidence="3 4" key="1">
    <citation type="submission" date="2023-07" db="EMBL/GenBank/DDBJ databases">
        <title>Genomic Encyclopedia of Type Strains, Phase IV (KMG-IV): sequencing the most valuable type-strain genomes for metagenomic binning, comparative biology and taxonomic classification.</title>
        <authorList>
            <person name="Goeker M."/>
        </authorList>
    </citation>
    <scope>NUCLEOTIDE SEQUENCE [LARGE SCALE GENOMIC DNA]</scope>
    <source>
        <strain evidence="3 4">DSM 19619</strain>
    </source>
</reference>
<keyword evidence="4" id="KW-1185">Reference proteome</keyword>
<comment type="caution">
    <text evidence="3">The sequence shown here is derived from an EMBL/GenBank/DDBJ whole genome shotgun (WGS) entry which is preliminary data.</text>
</comment>
<dbReference type="InterPro" id="IPR004370">
    <property type="entry name" value="4-OT-like_dom"/>
</dbReference>
<evidence type="ECO:0000259" key="2">
    <source>
        <dbReference type="Pfam" id="PF01361"/>
    </source>
</evidence>
<dbReference type="Pfam" id="PF01361">
    <property type="entry name" value="Tautomerase"/>
    <property type="match status" value="1"/>
</dbReference>
<dbReference type="Gene3D" id="3.30.429.10">
    <property type="entry name" value="Macrophage Migration Inhibitory Factor"/>
    <property type="match status" value="1"/>
</dbReference>
<dbReference type="PROSITE" id="PS51257">
    <property type="entry name" value="PROKAR_LIPOPROTEIN"/>
    <property type="match status" value="1"/>
</dbReference>
<dbReference type="InterPro" id="IPR014347">
    <property type="entry name" value="Tautomerase/MIF_sf"/>
</dbReference>
<dbReference type="InterPro" id="IPR017284">
    <property type="entry name" value="Tautomerase_PptA"/>
</dbReference>
<dbReference type="EMBL" id="JAUSVX010000005">
    <property type="protein sequence ID" value="MDQ0470043.1"/>
    <property type="molecule type" value="Genomic_DNA"/>
</dbReference>
<sequence>MPHVIVKLASGRSEGEKVKLAEDLTQAVIAALGCSEEQVSVGIDDVDPRDWVEKIYKPHILGKAATIYKKPGYDPH</sequence>
<dbReference type="SUPFAM" id="SSF55331">
    <property type="entry name" value="Tautomerase/MIF"/>
    <property type="match status" value="1"/>
</dbReference>
<evidence type="ECO:0000313" key="3">
    <source>
        <dbReference type="EMBL" id="MDQ0470043.1"/>
    </source>
</evidence>
<feature type="domain" description="4-oxalocrotonate tautomerase-like" evidence="2">
    <location>
        <begin position="2"/>
        <end position="52"/>
    </location>
</feature>
<organism evidence="3 4">
    <name type="scientific">Labrys wisconsinensis</name>
    <dbReference type="NCBI Taxonomy" id="425677"/>
    <lineage>
        <taxon>Bacteria</taxon>
        <taxon>Pseudomonadati</taxon>
        <taxon>Pseudomonadota</taxon>
        <taxon>Alphaproteobacteria</taxon>
        <taxon>Hyphomicrobiales</taxon>
        <taxon>Xanthobacteraceae</taxon>
        <taxon>Labrys</taxon>
    </lineage>
</organism>
<accession>A0ABU0J711</accession>
<dbReference type="Proteomes" id="UP001242480">
    <property type="component" value="Unassembled WGS sequence"/>
</dbReference>
<dbReference type="EC" id="5.3.2.6" evidence="3"/>
<dbReference type="GO" id="GO:0016853">
    <property type="term" value="F:isomerase activity"/>
    <property type="evidence" value="ECO:0007669"/>
    <property type="project" value="UniProtKB-KW"/>
</dbReference>
<evidence type="ECO:0000313" key="4">
    <source>
        <dbReference type="Proteomes" id="UP001242480"/>
    </source>
</evidence>
<proteinExistence type="predicted"/>
<dbReference type="RefSeq" id="WP_307273467.1">
    <property type="nucleotide sequence ID" value="NZ_JAUSVX010000005.1"/>
</dbReference>
<gene>
    <name evidence="3" type="ORF">QO011_003059</name>
</gene>
<name>A0ABU0J711_9HYPH</name>